<evidence type="ECO:0000313" key="1">
    <source>
        <dbReference type="EMBL" id="SDH23367.1"/>
    </source>
</evidence>
<organism evidence="1 2">
    <name type="scientific">Prevotella communis</name>
    <dbReference type="NCBI Taxonomy" id="2913614"/>
    <lineage>
        <taxon>Bacteria</taxon>
        <taxon>Pseudomonadati</taxon>
        <taxon>Bacteroidota</taxon>
        <taxon>Bacteroidia</taxon>
        <taxon>Bacteroidales</taxon>
        <taxon>Prevotellaceae</taxon>
        <taxon>Prevotella</taxon>
    </lineage>
</organism>
<evidence type="ECO:0000313" key="2">
    <source>
        <dbReference type="Proteomes" id="UP000198779"/>
    </source>
</evidence>
<dbReference type="STRING" id="645274.SAMN04487901_12038"/>
<evidence type="ECO:0008006" key="3">
    <source>
        <dbReference type="Google" id="ProtNLM"/>
    </source>
</evidence>
<protein>
    <recommendedName>
        <fullName evidence="3">Lipoprotein</fullName>
    </recommendedName>
</protein>
<reference evidence="2" key="1">
    <citation type="submission" date="2016-10" db="EMBL/GenBank/DDBJ databases">
        <authorList>
            <person name="Varghese N."/>
            <person name="Submissions S."/>
        </authorList>
    </citation>
    <scope>NUCLEOTIDE SEQUENCE [LARGE SCALE GENOMIC DNA]</scope>
    <source>
        <strain evidence="2">BP1-148</strain>
    </source>
</reference>
<keyword evidence="2" id="KW-1185">Reference proteome</keyword>
<dbReference type="AlphaFoldDB" id="A0A1G8AR16"/>
<name>A0A1G8AR16_9BACT</name>
<dbReference type="PROSITE" id="PS51257">
    <property type="entry name" value="PROKAR_LIPOPROTEIN"/>
    <property type="match status" value="1"/>
</dbReference>
<accession>A0A1G8AR16</accession>
<dbReference type="Proteomes" id="UP000198779">
    <property type="component" value="Unassembled WGS sequence"/>
</dbReference>
<sequence>MKKILLFTTVFLLLTACQESLEEKAAREAREVTESKCPMPIGDNMYLDSIVFDIPTLTQTQYFRFTGNSDNDSTVENIVSNNDLKGTLVKELKNTPSYKALMNKGISFRYIYGSTAEPEKTYIDITVKKEDYQ</sequence>
<dbReference type="EMBL" id="FNCQ01000020">
    <property type="protein sequence ID" value="SDH23367.1"/>
    <property type="molecule type" value="Genomic_DNA"/>
</dbReference>
<gene>
    <name evidence="1" type="ORF">SAMN04487901_12038</name>
</gene>
<dbReference type="RefSeq" id="WP_091819028.1">
    <property type="nucleotide sequence ID" value="NZ_CP091794.1"/>
</dbReference>
<proteinExistence type="predicted"/>